<name>A0AA42CVF7_9GAMM</name>
<dbReference type="InterPro" id="IPR021558">
    <property type="entry name" value="MazE-like"/>
</dbReference>
<gene>
    <name evidence="2" type="ORF">OQ287_15145</name>
</gene>
<evidence type="ECO:0000256" key="1">
    <source>
        <dbReference type="SAM" id="MobiDB-lite"/>
    </source>
</evidence>
<dbReference type="RefSeq" id="WP_265896968.1">
    <property type="nucleotide sequence ID" value="NZ_JAPIVE010000006.1"/>
</dbReference>
<proteinExistence type="predicted"/>
<comment type="caution">
    <text evidence="2">The sequence shown here is derived from an EMBL/GenBank/DDBJ whole genome shotgun (WGS) entry which is preliminary data.</text>
</comment>
<evidence type="ECO:0000313" key="2">
    <source>
        <dbReference type="EMBL" id="MCX2525577.1"/>
    </source>
</evidence>
<keyword evidence="3" id="KW-1185">Reference proteome</keyword>
<sequence>MGSSPLDHTPPQPDASDLAEHARQQSHLVRQDPTDNEVLDWIEAVADTAEWS</sequence>
<evidence type="ECO:0000313" key="3">
    <source>
        <dbReference type="Proteomes" id="UP001165678"/>
    </source>
</evidence>
<reference evidence="2" key="1">
    <citation type="submission" date="2022-11" db="EMBL/GenBank/DDBJ databases">
        <title>Larsenimonas rhizosphaerae sp. nov., isolated from a tidal mudflat.</title>
        <authorList>
            <person name="Lee S.D."/>
            <person name="Kim I.S."/>
        </authorList>
    </citation>
    <scope>NUCLEOTIDE SEQUENCE</scope>
    <source>
        <strain evidence="2">GH2-1</strain>
    </source>
</reference>
<dbReference type="EMBL" id="JAPIVE010000006">
    <property type="protein sequence ID" value="MCX2525577.1"/>
    <property type="molecule type" value="Genomic_DNA"/>
</dbReference>
<protein>
    <submittedName>
        <fullName evidence="2">DUF3018 family protein</fullName>
    </submittedName>
</protein>
<feature type="region of interest" description="Disordered" evidence="1">
    <location>
        <begin position="1"/>
        <end position="35"/>
    </location>
</feature>
<organism evidence="2 3">
    <name type="scientific">Larsenimonas rhizosphaerae</name>
    <dbReference type="NCBI Taxonomy" id="2944682"/>
    <lineage>
        <taxon>Bacteria</taxon>
        <taxon>Pseudomonadati</taxon>
        <taxon>Pseudomonadota</taxon>
        <taxon>Gammaproteobacteria</taxon>
        <taxon>Oceanospirillales</taxon>
        <taxon>Halomonadaceae</taxon>
        <taxon>Larsenimonas</taxon>
    </lineage>
</organism>
<accession>A0AA42CVF7</accession>
<dbReference type="AlphaFoldDB" id="A0AA42CVF7"/>
<dbReference type="Pfam" id="PF11455">
    <property type="entry name" value="MazE-like"/>
    <property type="match status" value="1"/>
</dbReference>
<feature type="compositionally biased region" description="Basic and acidic residues" evidence="1">
    <location>
        <begin position="18"/>
        <end position="33"/>
    </location>
</feature>
<dbReference type="Proteomes" id="UP001165678">
    <property type="component" value="Unassembled WGS sequence"/>
</dbReference>